<protein>
    <submittedName>
        <fullName evidence="2">Alpha/beta fold hydrolase</fullName>
    </submittedName>
</protein>
<dbReference type="Gene3D" id="3.40.50.1820">
    <property type="entry name" value="alpha/beta hydrolase"/>
    <property type="match status" value="1"/>
</dbReference>
<feature type="domain" description="AB hydrolase-1" evidence="1">
    <location>
        <begin position="36"/>
        <end position="280"/>
    </location>
</feature>
<dbReference type="GO" id="GO:0016787">
    <property type="term" value="F:hydrolase activity"/>
    <property type="evidence" value="ECO:0007669"/>
    <property type="project" value="UniProtKB-KW"/>
</dbReference>
<dbReference type="PANTHER" id="PTHR42977">
    <property type="entry name" value="HYDROLASE-RELATED"/>
    <property type="match status" value="1"/>
</dbReference>
<organism evidence="2 3">
    <name type="scientific">Mycolicibacterium nivoides</name>
    <dbReference type="NCBI Taxonomy" id="2487344"/>
    <lineage>
        <taxon>Bacteria</taxon>
        <taxon>Bacillati</taxon>
        <taxon>Actinomycetota</taxon>
        <taxon>Actinomycetes</taxon>
        <taxon>Mycobacteriales</taxon>
        <taxon>Mycobacteriaceae</taxon>
        <taxon>Mycolicibacterium</taxon>
    </lineage>
</organism>
<dbReference type="PANTHER" id="PTHR42977:SF1">
    <property type="entry name" value="BLR6576 PROTEIN"/>
    <property type="match status" value="1"/>
</dbReference>
<proteinExistence type="predicted"/>
<keyword evidence="3" id="KW-1185">Reference proteome</keyword>
<comment type="caution">
    <text evidence="2">The sequence shown here is derived from an EMBL/GenBank/DDBJ whole genome shotgun (WGS) entry which is preliminary data.</text>
</comment>
<dbReference type="Proteomes" id="UP001635816">
    <property type="component" value="Unassembled WGS sequence"/>
</dbReference>
<accession>A0ABW9L5A0</accession>
<evidence type="ECO:0000259" key="1">
    <source>
        <dbReference type="Pfam" id="PF00561"/>
    </source>
</evidence>
<gene>
    <name evidence="2" type="ORF">ACK4CT_08090</name>
</gene>
<dbReference type="RefSeq" id="WP_090431478.1">
    <property type="nucleotide sequence ID" value="NZ_JBKBDD010000002.1"/>
</dbReference>
<dbReference type="InterPro" id="IPR029058">
    <property type="entry name" value="AB_hydrolase_fold"/>
</dbReference>
<dbReference type="InterPro" id="IPR051340">
    <property type="entry name" value="Haloalkane_dehalogenase"/>
</dbReference>
<dbReference type="EMBL" id="JBKBDD010000002">
    <property type="protein sequence ID" value="MFN6543138.1"/>
    <property type="molecule type" value="Genomic_DNA"/>
</dbReference>
<dbReference type="InterPro" id="IPR000073">
    <property type="entry name" value="AB_hydrolase_1"/>
</dbReference>
<name>A0ABW9L5A0_9MYCO</name>
<dbReference type="Pfam" id="PF00561">
    <property type="entry name" value="Abhydrolase_1"/>
    <property type="match status" value="1"/>
</dbReference>
<dbReference type="SUPFAM" id="SSF53474">
    <property type="entry name" value="alpha/beta-Hydrolases"/>
    <property type="match status" value="1"/>
</dbReference>
<keyword evidence="2" id="KW-0378">Hydrolase</keyword>
<dbReference type="PRINTS" id="PR00111">
    <property type="entry name" value="ABHYDROLASE"/>
</dbReference>
<evidence type="ECO:0000313" key="2">
    <source>
        <dbReference type="EMBL" id="MFN6543138.1"/>
    </source>
</evidence>
<evidence type="ECO:0000313" key="3">
    <source>
        <dbReference type="Proteomes" id="UP001635816"/>
    </source>
</evidence>
<reference evidence="2 3" key="1">
    <citation type="submission" date="2024-12" db="EMBL/GenBank/DDBJ databases">
        <title>The coexistence of Mycolicibacterium septicum and Mycolicibacterium nivoides in clinical samples.</title>
        <authorList>
            <person name="Wang C."/>
            <person name="Feng Y."/>
            <person name="Zong Z."/>
        </authorList>
    </citation>
    <scope>NUCLEOTIDE SEQUENCE [LARGE SCALE GENOMIC DNA]</scope>
    <source>
        <strain evidence="2 3">120309</strain>
    </source>
</reference>
<sequence length="293" mass="33479">MPDASPVRPNHPVAYRTIEVDGVSIFYREAGPSDAPVLLLLHGFPSSSRMFDPLFARLSDRLRLIAPDFPGFGHSGWPDPETFDYTFDHIATVIDRFTEHLGLAQYHLYFQDYGAPVGMRIVTKHPERLQSLIVQNAALHPDALGPLWDARRAFWADRAAHEPALRANFLSLEATRQRHVGSDPNPQRYDPDLWTDEYRFLIDPKQGDIQVELFYDYRTNVASYPAWGAWLREHRPPAMVLWGRYDPSFLIAETEAVKRDLPDAEVHIVDGGHFALDTAPDEMAAYLRRFLAE</sequence>